<dbReference type="Proteomes" id="UP001204376">
    <property type="component" value="Unassembled WGS sequence"/>
</dbReference>
<evidence type="ECO:0000313" key="2">
    <source>
        <dbReference type="Proteomes" id="UP001204376"/>
    </source>
</evidence>
<organism evidence="1 2">
    <name type="scientific">Mucilaginibacter aquariorum</name>
    <dbReference type="NCBI Taxonomy" id="2967225"/>
    <lineage>
        <taxon>Bacteria</taxon>
        <taxon>Pseudomonadati</taxon>
        <taxon>Bacteroidota</taxon>
        <taxon>Sphingobacteriia</taxon>
        <taxon>Sphingobacteriales</taxon>
        <taxon>Sphingobacteriaceae</taxon>
        <taxon>Mucilaginibacter</taxon>
    </lineage>
</organism>
<name>A0ABT1SX67_9SPHI</name>
<evidence type="ECO:0000313" key="1">
    <source>
        <dbReference type="EMBL" id="MCQ6956943.1"/>
    </source>
</evidence>
<protein>
    <submittedName>
        <fullName evidence="1">Uncharacterized protein</fullName>
    </submittedName>
</protein>
<reference evidence="1 2" key="1">
    <citation type="submission" date="2022-07" db="EMBL/GenBank/DDBJ databases">
        <title>Mucilaginibacter sp. JC4.</title>
        <authorList>
            <person name="Le V."/>
            <person name="Ko S.-R."/>
            <person name="Ahn C.-Y."/>
            <person name="Oh H.-M."/>
        </authorList>
    </citation>
    <scope>NUCLEOTIDE SEQUENCE [LARGE SCALE GENOMIC DNA]</scope>
    <source>
        <strain evidence="1 2">JC4</strain>
    </source>
</reference>
<dbReference type="RefSeq" id="WP_256537154.1">
    <property type="nucleotide sequence ID" value="NZ_JANHOH010000001.1"/>
</dbReference>
<proteinExistence type="predicted"/>
<accession>A0ABT1SX67</accession>
<sequence length="126" mass="14356">MTIEYDIFLDDVKIGVTKLEKADAPMGVVFGDINFNDSKFNYDFLRKYCVINNITFSEDAESKFINTNNIPALIVEDKALNLIQGISRSISGMDAEGFEINIIGIEYPLYETLFPHHVSYYNTLLK</sequence>
<comment type="caution">
    <text evidence="1">The sequence shown here is derived from an EMBL/GenBank/DDBJ whole genome shotgun (WGS) entry which is preliminary data.</text>
</comment>
<keyword evidence="2" id="KW-1185">Reference proteome</keyword>
<gene>
    <name evidence="1" type="ORF">NPE20_03195</name>
</gene>
<dbReference type="EMBL" id="JANHOH010000001">
    <property type="protein sequence ID" value="MCQ6956943.1"/>
    <property type="molecule type" value="Genomic_DNA"/>
</dbReference>